<keyword evidence="3" id="KW-1185">Reference proteome</keyword>
<dbReference type="RefSeq" id="WP_077587724.1">
    <property type="nucleotide sequence ID" value="NZ_CP019640.1"/>
</dbReference>
<dbReference type="InterPro" id="IPR036513">
    <property type="entry name" value="STAS_dom_sf"/>
</dbReference>
<evidence type="ECO:0000313" key="2">
    <source>
        <dbReference type="EMBL" id="AQQ51852.1"/>
    </source>
</evidence>
<dbReference type="Gene3D" id="3.30.750.24">
    <property type="entry name" value="STAS domain"/>
    <property type="match status" value="1"/>
</dbReference>
<dbReference type="KEGG" id="pmar:B0X71_01110"/>
<feature type="domain" description="STAS" evidence="1">
    <location>
        <begin position="159"/>
        <end position="270"/>
    </location>
</feature>
<dbReference type="InterPro" id="IPR002645">
    <property type="entry name" value="STAS_dom"/>
</dbReference>
<evidence type="ECO:0000313" key="3">
    <source>
        <dbReference type="Proteomes" id="UP000188184"/>
    </source>
</evidence>
<name>A0A1Q2KW07_9BACL</name>
<dbReference type="AlphaFoldDB" id="A0A1Q2KW07"/>
<dbReference type="EMBL" id="CP019640">
    <property type="protein sequence ID" value="AQQ51852.1"/>
    <property type="molecule type" value="Genomic_DNA"/>
</dbReference>
<dbReference type="PANTHER" id="PTHR33745:SF8">
    <property type="entry name" value="BLUE-LIGHT PHOTORECEPTOR"/>
    <property type="match status" value="1"/>
</dbReference>
<dbReference type="InterPro" id="IPR051932">
    <property type="entry name" value="Bact_StressResp_Reg"/>
</dbReference>
<dbReference type="OrthoDB" id="2677458at2"/>
<reference evidence="2 3" key="1">
    <citation type="submission" date="2017-02" db="EMBL/GenBank/DDBJ databases">
        <title>The complete genomic sequence of a novel cold adapted crude oil-degrading bacterium Planococcus qaidamina Y42.</title>
        <authorList>
            <person name="Yang R."/>
        </authorList>
    </citation>
    <scope>NUCLEOTIDE SEQUENCE [LARGE SCALE GENOMIC DNA]</scope>
    <source>
        <strain evidence="2 3">Y42</strain>
    </source>
</reference>
<protein>
    <submittedName>
        <fullName evidence="2">Anti-anti-sigma factor</fullName>
    </submittedName>
</protein>
<proteinExistence type="predicted"/>
<dbReference type="Pfam" id="PF01740">
    <property type="entry name" value="STAS"/>
    <property type="match status" value="1"/>
</dbReference>
<dbReference type="PANTHER" id="PTHR33745">
    <property type="entry name" value="RSBT ANTAGONIST PROTEIN RSBS-RELATED"/>
    <property type="match status" value="1"/>
</dbReference>
<gene>
    <name evidence="2" type="ORF">B0X71_01110</name>
</gene>
<evidence type="ECO:0000259" key="1">
    <source>
        <dbReference type="PROSITE" id="PS50801"/>
    </source>
</evidence>
<dbReference type="PROSITE" id="PS50801">
    <property type="entry name" value="STAS"/>
    <property type="match status" value="1"/>
</dbReference>
<sequence length="273" mass="30735">MESIPAVADYLHKKANVLAENMVNDIVLKFKAQVSQEEVQQGKEVFADFLRFLGTSLISGEESIHDELLEWSKRNGEAQAAQQEPISVVIDRYPDTRLAFIDELNELAIKFGLSREAIILVNRRLNYMFDISINETILAYERLSERIIRNSQSRIMELSAPVVAIQEGVAVIPLIGLIDEDRVEHLFRNVVPKIADLHIECLIADFSGILVIDELVARHLTNIYRVLGLLGIRVVTSGIRPEIAQAMVNEGISMSSRRSFSTVRQALEAINKQ</sequence>
<dbReference type="Proteomes" id="UP000188184">
    <property type="component" value="Chromosome"/>
</dbReference>
<dbReference type="CDD" id="cd07041">
    <property type="entry name" value="STAS_RsbR_RsbS_like"/>
    <property type="match status" value="1"/>
</dbReference>
<dbReference type="SUPFAM" id="SSF52091">
    <property type="entry name" value="SpoIIaa-like"/>
    <property type="match status" value="1"/>
</dbReference>
<organism evidence="2 3">
    <name type="scientific">Planococcus lenghuensis</name>
    <dbReference type="NCBI Taxonomy" id="2213202"/>
    <lineage>
        <taxon>Bacteria</taxon>
        <taxon>Bacillati</taxon>
        <taxon>Bacillota</taxon>
        <taxon>Bacilli</taxon>
        <taxon>Bacillales</taxon>
        <taxon>Caryophanaceae</taxon>
        <taxon>Planococcus</taxon>
    </lineage>
</organism>
<accession>A0A1Q2KW07</accession>